<comment type="similarity">
    <text evidence="1">Belongs to the AHA1 family.</text>
</comment>
<evidence type="ECO:0000313" key="4">
    <source>
        <dbReference type="Proteomes" id="UP000254869"/>
    </source>
</evidence>
<dbReference type="InterPro" id="IPR023393">
    <property type="entry name" value="START-like_dom_sf"/>
</dbReference>
<protein>
    <submittedName>
        <fullName evidence="3">Activator of Hsp90 ATPase-like protein</fullName>
    </submittedName>
</protein>
<proteinExistence type="inferred from homology"/>
<accession>A0A370I2Y2</accession>
<dbReference type="AlphaFoldDB" id="A0A370I2Y2"/>
<keyword evidence="4" id="KW-1185">Reference proteome</keyword>
<evidence type="ECO:0000256" key="1">
    <source>
        <dbReference type="ARBA" id="ARBA00006817"/>
    </source>
</evidence>
<dbReference type="STRING" id="1210086.GCA_001613105_03199"/>
<gene>
    <name evidence="3" type="ORF">DFR76_107477</name>
</gene>
<dbReference type="InterPro" id="IPR013538">
    <property type="entry name" value="ASHA1/2-like_C"/>
</dbReference>
<dbReference type="Proteomes" id="UP000254869">
    <property type="component" value="Unassembled WGS sequence"/>
</dbReference>
<name>A0A370I2Y2_9NOCA</name>
<evidence type="ECO:0000259" key="2">
    <source>
        <dbReference type="Pfam" id="PF08327"/>
    </source>
</evidence>
<dbReference type="SUPFAM" id="SSF55961">
    <property type="entry name" value="Bet v1-like"/>
    <property type="match status" value="1"/>
</dbReference>
<feature type="domain" description="Activator of Hsp90 ATPase homologue 1/2-like C-terminal" evidence="2">
    <location>
        <begin position="41"/>
        <end position="148"/>
    </location>
</feature>
<sequence length="218" mass="23455">MALLTDPAAVAGLVVREVHTGARDGMPTRIAIARRDYATDQADLWDALTTAERIPRWFLPVTGELKVGGSYQLEGNAHGVVEECDAPRRFTVTWEMGPQISWVQVTLTPDADHTTLELRHEAVIDPGMWTQYGPGAVGVGWDLVLMSLGLHLASGEAVDPEEGLTFPTTPEGITFVRVAANGWADAAIADGDDPTVARTAAEQTITFYTVEPEEGSQS</sequence>
<dbReference type="CDD" id="cd08899">
    <property type="entry name" value="SRPBCC_CalC_Aha1-like_6"/>
    <property type="match status" value="1"/>
</dbReference>
<dbReference type="Gene3D" id="3.30.530.20">
    <property type="match status" value="1"/>
</dbReference>
<dbReference type="EMBL" id="QQBC01000007">
    <property type="protein sequence ID" value="RDI65099.1"/>
    <property type="molecule type" value="Genomic_DNA"/>
</dbReference>
<evidence type="ECO:0000313" key="3">
    <source>
        <dbReference type="EMBL" id="RDI65099.1"/>
    </source>
</evidence>
<reference evidence="3 4" key="1">
    <citation type="submission" date="2018-07" db="EMBL/GenBank/DDBJ databases">
        <title>Genomic Encyclopedia of Type Strains, Phase IV (KMG-IV): sequencing the most valuable type-strain genomes for metagenomic binning, comparative biology and taxonomic classification.</title>
        <authorList>
            <person name="Goeker M."/>
        </authorList>
    </citation>
    <scope>NUCLEOTIDE SEQUENCE [LARGE SCALE GENOMIC DNA]</scope>
    <source>
        <strain evidence="3 4">DSM 44290</strain>
    </source>
</reference>
<dbReference type="RefSeq" id="WP_067998311.1">
    <property type="nucleotide sequence ID" value="NZ_QQBC01000007.1"/>
</dbReference>
<comment type="caution">
    <text evidence="3">The sequence shown here is derived from an EMBL/GenBank/DDBJ whole genome shotgun (WGS) entry which is preliminary data.</text>
</comment>
<organism evidence="3 4">
    <name type="scientific">Nocardia pseudobrasiliensis</name>
    <dbReference type="NCBI Taxonomy" id="45979"/>
    <lineage>
        <taxon>Bacteria</taxon>
        <taxon>Bacillati</taxon>
        <taxon>Actinomycetota</taxon>
        <taxon>Actinomycetes</taxon>
        <taxon>Mycobacteriales</taxon>
        <taxon>Nocardiaceae</taxon>
        <taxon>Nocardia</taxon>
    </lineage>
</organism>
<dbReference type="Pfam" id="PF08327">
    <property type="entry name" value="AHSA1"/>
    <property type="match status" value="1"/>
</dbReference>